<dbReference type="SMART" id="SM00369">
    <property type="entry name" value="LRR_TYP"/>
    <property type="match status" value="5"/>
</dbReference>
<dbReference type="InterPro" id="IPR036390">
    <property type="entry name" value="WH_DNA-bd_sf"/>
</dbReference>
<evidence type="ECO:0000313" key="6">
    <source>
        <dbReference type="EMBL" id="VVA90428.1"/>
    </source>
</evidence>
<dbReference type="InterPro" id="IPR032675">
    <property type="entry name" value="LRR_dom_sf"/>
</dbReference>
<keyword evidence="4" id="KW-0520">NAD</keyword>
<dbReference type="InterPro" id="IPR044974">
    <property type="entry name" value="Disease_R_plants"/>
</dbReference>
<dbReference type="InterPro" id="IPR035897">
    <property type="entry name" value="Toll_tir_struct_dom_sf"/>
</dbReference>
<dbReference type="PRINTS" id="PR00364">
    <property type="entry name" value="DISEASERSIST"/>
</dbReference>
<dbReference type="InterPro" id="IPR042197">
    <property type="entry name" value="Apaf_helical"/>
</dbReference>
<gene>
    <name evidence="6" type="ORF">ANE_LOCUS873</name>
</gene>
<dbReference type="SMART" id="SM00255">
    <property type="entry name" value="TIR"/>
    <property type="match status" value="2"/>
</dbReference>
<evidence type="ECO:0000256" key="3">
    <source>
        <dbReference type="ARBA" id="ARBA00022821"/>
    </source>
</evidence>
<dbReference type="InterPro" id="IPR055414">
    <property type="entry name" value="LRR_R13L4/SHOC2-like"/>
</dbReference>
<accession>A0A565AP87</accession>
<reference evidence="6" key="1">
    <citation type="submission" date="2019-07" db="EMBL/GenBank/DDBJ databases">
        <authorList>
            <person name="Dittberner H."/>
        </authorList>
    </citation>
    <scope>NUCLEOTIDE SEQUENCE [LARGE SCALE GENOMIC DNA]</scope>
</reference>
<dbReference type="Gene3D" id="1.10.8.430">
    <property type="entry name" value="Helical domain of apoptotic protease-activating factors"/>
    <property type="match status" value="1"/>
</dbReference>
<proteinExistence type="predicted"/>
<dbReference type="InterPro" id="IPR000157">
    <property type="entry name" value="TIR_dom"/>
</dbReference>
<keyword evidence="7" id="KW-1185">Reference proteome</keyword>
<comment type="caution">
    <text evidence="6">The sequence shown here is derived from an EMBL/GenBank/DDBJ whole genome shotgun (WGS) entry which is preliminary data.</text>
</comment>
<feature type="domain" description="TIR" evidence="5">
    <location>
        <begin position="174"/>
        <end position="340"/>
    </location>
</feature>
<dbReference type="PANTHER" id="PTHR11017:SF385">
    <property type="entry name" value="DISEASE RESISTANCE PROTEIN (TIR-NBS-LRR CLASS)-RELATED"/>
    <property type="match status" value="1"/>
</dbReference>
<evidence type="ECO:0000256" key="1">
    <source>
        <dbReference type="ARBA" id="ARBA00022614"/>
    </source>
</evidence>
<dbReference type="InterPro" id="IPR002182">
    <property type="entry name" value="NB-ARC"/>
</dbReference>
<dbReference type="PROSITE" id="PS50104">
    <property type="entry name" value="TIR"/>
    <property type="match status" value="2"/>
</dbReference>
<dbReference type="EMBL" id="CABITT030000001">
    <property type="protein sequence ID" value="VVA90428.1"/>
    <property type="molecule type" value="Genomic_DNA"/>
</dbReference>
<evidence type="ECO:0000313" key="7">
    <source>
        <dbReference type="Proteomes" id="UP000489600"/>
    </source>
</evidence>
<feature type="domain" description="TIR" evidence="5">
    <location>
        <begin position="13"/>
        <end position="179"/>
    </location>
</feature>
<evidence type="ECO:0000256" key="2">
    <source>
        <dbReference type="ARBA" id="ARBA00022737"/>
    </source>
</evidence>
<dbReference type="InterPro" id="IPR027417">
    <property type="entry name" value="P-loop_NTPase"/>
</dbReference>
<keyword evidence="2" id="KW-0677">Repeat</keyword>
<dbReference type="Proteomes" id="UP000489600">
    <property type="component" value="Unassembled WGS sequence"/>
</dbReference>
<sequence>MMTGAVSDPRLRLKWDIFLSFQRETRHNFTERLYAAFIKEQVRVWNDDVEGENHELGLSLVETMEDSVAFVVVLSPDYAKFHWCLEELAMLCDMRSSLSRPILPVFYEVDPWHVRTQKGPFEIDFEEHSKIFSEGKIQRWRGAMNLVGDISGFVYRRGRSGEMETDAVSKPHRLRFDVFLSFRGEDTRHNITERLYDALHRKEKVRVFRDNEGMQKGDEIHPTLVVAIEDSAASVVVLSWNYANSHWCLDELAKLCDLRASLKRPMIPIFYEVDPSHVRKQNDHFAKDFEEHSKRFGEDKIQRWRGAMKLVGNLSGFVWRKDSVDDDMIGLVVKRVLAELSNTPEKVGDYTVGLESRVKELMNLFDIESTSGVQVLSLYGMGGIGKTTLAKAFYNKIVGNFKQRVFISNVRESSSDQAGLVNLQKIFIKELFRLVPQIEDVGTGREKIKENVPEKKILAVLDDVDNVDQVDALVGETTWYGEGSLIVITTRDENILSRLSVNQEYEVKCLTEIEALKLFSYHSLRKEKPTESLLELSKKIVQISGLLPLAVEVFGSLLYDKKEEKDWQTQLDKLKNTQPNNLQDVLGLSFESLEDEEKKVFLDIACLFLKMEITKEEVVDILKGCGFNAEAALSVLRQKSLLKIMADNTLWMHDQIRDMGRQMVLRESREDPGMRSRLWDRGDIMTVLNNMKGTASIRGIVFDFKKKFVRDLTADEIASRNLHNNPGISSAFNYLKNKFVRFPAEEKPKSSEITIPVKPFVPMTKLRLLQINNVELEGNLTLLPSELKWIQWKGCPLENLPPDFLARQLGVLDLSESGVRRIQSLQRKRVDENLKVLNLRGCYNLDAIPDLSNHIALEKLVLERCKLLVKVPSSVGNLKALLHLDFRNCSKLAEFRVDVSGLKCLEKLFLSGCSDLSVLPKNIGDMKSLKELLLDGTAITNVPDSIYRLQKLEKLSLRGCRFIQELPSCIATLTSLEKLYLDDTPLKNLPSSIGDLKNLQKLHLVRCTSLSKIPISINELISLKNLFINGSAVEELPLNPGSLPCLTDFSAGGCKFLKQVPSSIGGLNSLLQLQLDSTPIETLPEALGDLKFIRELELRNCKFLKVLPESIGDMDTLHSLHLEGSNVEELPEEFGKLENLVTLRMNKCKMLKRLPESFGDLKSLHHLYMKETSVVELPKSFGNLSNLMVLEMLKMPLFRSSESDAPGTSKEPRFVEVPNSFSNLVSLEELDARSWGISGKIPDDLEKLSSMKILNLGNNYFHSLPASLKGLSSLKELLLYDCRELKCLPPLPSKLEQLNLANCFALESISDLSELEILRDVNLTNCKKVDDVPGLEKLIALKRLYMSGCNSSCSLEVKKRLSKASLKMLRNLSLPGNRVPDWFSQGPVSFSAQPNRELRGVILAVVVALDHEIKDDYQLPDVMEVQAQILKLDFAVCTHTLHLSGVPRTSDDQLHICRYSAFHPMVTMLKDGYTIQVIKRVPPIKQGVELKMHGIHLVYEGDDDLEGKETSLSETQQTVSQKLANFFSTFEKGESSSEGDATVT</sequence>
<dbReference type="PANTHER" id="PTHR11017">
    <property type="entry name" value="LEUCINE-RICH REPEAT-CONTAINING PROTEIN"/>
    <property type="match status" value="1"/>
</dbReference>
<dbReference type="Pfam" id="PF23598">
    <property type="entry name" value="LRR_14"/>
    <property type="match status" value="2"/>
</dbReference>
<dbReference type="Gene3D" id="3.40.50.300">
    <property type="entry name" value="P-loop containing nucleotide triphosphate hydrolases"/>
    <property type="match status" value="1"/>
</dbReference>
<dbReference type="OrthoDB" id="2018313at2759"/>
<evidence type="ECO:0000259" key="5">
    <source>
        <dbReference type="PROSITE" id="PS50104"/>
    </source>
</evidence>
<dbReference type="InterPro" id="IPR003591">
    <property type="entry name" value="Leu-rich_rpt_typical-subtyp"/>
</dbReference>
<organism evidence="6 7">
    <name type="scientific">Arabis nemorensis</name>
    <dbReference type="NCBI Taxonomy" id="586526"/>
    <lineage>
        <taxon>Eukaryota</taxon>
        <taxon>Viridiplantae</taxon>
        <taxon>Streptophyta</taxon>
        <taxon>Embryophyta</taxon>
        <taxon>Tracheophyta</taxon>
        <taxon>Spermatophyta</taxon>
        <taxon>Magnoliopsida</taxon>
        <taxon>eudicotyledons</taxon>
        <taxon>Gunneridae</taxon>
        <taxon>Pentapetalae</taxon>
        <taxon>rosids</taxon>
        <taxon>malvids</taxon>
        <taxon>Brassicales</taxon>
        <taxon>Brassicaceae</taxon>
        <taxon>Arabideae</taxon>
        <taxon>Arabis</taxon>
    </lineage>
</organism>
<dbReference type="InterPro" id="IPR058192">
    <property type="entry name" value="WHD_ROQ1-like"/>
</dbReference>
<dbReference type="Pfam" id="PF00931">
    <property type="entry name" value="NB-ARC"/>
    <property type="match status" value="1"/>
</dbReference>
<evidence type="ECO:0000256" key="4">
    <source>
        <dbReference type="ARBA" id="ARBA00023027"/>
    </source>
</evidence>
<dbReference type="Gene3D" id="3.40.50.10140">
    <property type="entry name" value="Toll/interleukin-1 receptor homology (TIR) domain"/>
    <property type="match status" value="2"/>
</dbReference>
<dbReference type="SUPFAM" id="SSF52200">
    <property type="entry name" value="Toll/Interleukin receptor TIR domain"/>
    <property type="match status" value="2"/>
</dbReference>
<dbReference type="Gene3D" id="3.80.10.10">
    <property type="entry name" value="Ribonuclease Inhibitor"/>
    <property type="match status" value="4"/>
</dbReference>
<name>A0A565AP87_9BRAS</name>
<protein>
    <recommendedName>
        <fullName evidence="5">TIR domain-containing protein</fullName>
    </recommendedName>
</protein>
<keyword evidence="1" id="KW-0433">Leucine-rich repeat</keyword>
<dbReference type="SUPFAM" id="SSF46785">
    <property type="entry name" value="Winged helix' DNA-binding domain"/>
    <property type="match status" value="1"/>
</dbReference>
<dbReference type="Pfam" id="PF01582">
    <property type="entry name" value="TIR"/>
    <property type="match status" value="2"/>
</dbReference>
<keyword evidence="3" id="KW-0611">Plant defense</keyword>
<dbReference type="SUPFAM" id="SSF52058">
    <property type="entry name" value="L domain-like"/>
    <property type="match status" value="2"/>
</dbReference>
<dbReference type="GO" id="GO:0051707">
    <property type="term" value="P:response to other organism"/>
    <property type="evidence" value="ECO:0007669"/>
    <property type="project" value="UniProtKB-ARBA"/>
</dbReference>
<dbReference type="GO" id="GO:0006952">
    <property type="term" value="P:defense response"/>
    <property type="evidence" value="ECO:0007669"/>
    <property type="project" value="UniProtKB-KW"/>
</dbReference>
<dbReference type="Pfam" id="PF23282">
    <property type="entry name" value="WHD_ROQ1"/>
    <property type="match status" value="1"/>
</dbReference>
<dbReference type="FunFam" id="3.40.50.10140:FF:000007">
    <property type="entry name" value="Disease resistance protein (TIR-NBS-LRR class)"/>
    <property type="match status" value="1"/>
</dbReference>
<dbReference type="SUPFAM" id="SSF52540">
    <property type="entry name" value="P-loop containing nucleoside triphosphate hydrolases"/>
    <property type="match status" value="1"/>
</dbReference>
<dbReference type="GO" id="GO:0007165">
    <property type="term" value="P:signal transduction"/>
    <property type="evidence" value="ECO:0007669"/>
    <property type="project" value="InterPro"/>
</dbReference>
<dbReference type="GO" id="GO:0043531">
    <property type="term" value="F:ADP binding"/>
    <property type="evidence" value="ECO:0007669"/>
    <property type="project" value="InterPro"/>
</dbReference>